<reference evidence="6" key="2">
    <citation type="journal article" date="2024" name="Nature">
        <title>Anoxygenic phototroph of the Chloroflexota uses a type I reaction centre.</title>
        <authorList>
            <person name="Tsuji J.M."/>
            <person name="Shaw N.A."/>
            <person name="Nagashima S."/>
            <person name="Venkiteswaran J.J."/>
            <person name="Schiff S.L."/>
            <person name="Watanabe T."/>
            <person name="Fukui M."/>
            <person name="Hanada S."/>
            <person name="Tank M."/>
            <person name="Neufeld J.D."/>
        </authorList>
    </citation>
    <scope>NUCLEOTIDE SEQUENCE</scope>
    <source>
        <strain evidence="6">L227-S17</strain>
    </source>
</reference>
<dbReference type="SUPFAM" id="SSF52172">
    <property type="entry name" value="CheY-like"/>
    <property type="match status" value="1"/>
</dbReference>
<dbReference type="GO" id="GO:0000156">
    <property type="term" value="F:phosphorelay response regulator activity"/>
    <property type="evidence" value="ECO:0007669"/>
    <property type="project" value="InterPro"/>
</dbReference>
<dbReference type="SMART" id="SM00850">
    <property type="entry name" value="LytTR"/>
    <property type="match status" value="1"/>
</dbReference>
<dbReference type="RefSeq" id="WP_341468797.1">
    <property type="nucleotide sequence ID" value="NZ_CP128399.1"/>
</dbReference>
<dbReference type="InterPro" id="IPR011006">
    <property type="entry name" value="CheY-like_superfamily"/>
</dbReference>
<evidence type="ECO:0000313" key="8">
    <source>
        <dbReference type="Proteomes" id="UP001431572"/>
    </source>
</evidence>
<feature type="domain" description="Response regulatory" evidence="3">
    <location>
        <begin position="16"/>
        <end position="130"/>
    </location>
</feature>
<name>A0A8T7LVU2_9CHLR</name>
<dbReference type="Proteomes" id="UP001431572">
    <property type="component" value="Chromosome 1"/>
</dbReference>
<dbReference type="Proteomes" id="UP000521676">
    <property type="component" value="Unassembled WGS sequence"/>
</dbReference>
<dbReference type="SMART" id="SM00448">
    <property type="entry name" value="REC"/>
    <property type="match status" value="1"/>
</dbReference>
<keyword evidence="8" id="KW-1185">Reference proteome</keyword>
<gene>
    <name evidence="5" type="ORF">HXX08_04005</name>
    <name evidence="6" type="ORF">OZ401_000149</name>
</gene>
<protein>
    <submittedName>
        <fullName evidence="6">LytTR family DNA-binding domain-containing protein</fullName>
    </submittedName>
    <submittedName>
        <fullName evidence="5">Response regulator transcription factor</fullName>
    </submittedName>
</protein>
<accession>A0A8T7LVU2</accession>
<feature type="region of interest" description="Disordered" evidence="2">
    <location>
        <begin position="129"/>
        <end position="148"/>
    </location>
</feature>
<dbReference type="Gene3D" id="3.40.50.2300">
    <property type="match status" value="1"/>
</dbReference>
<sequence>MTQITQNIPSTKPGFRALVVDDERPALEELSYMLDQSGYCSRIDTTSEVLEALKFLKEKKYDLIFVDVQMPGLTGLELVHVLRQFASPPKVVFVTAFDDYAVQAFELDAVDYLLKPFSKERLEQALQRAARRPGDSATIESEDETYSRRKVDAQPGEKLLDKLPVDKEGKTILIDLADIRFAVARGDYVYIKTLEQEYLTRYSISELERRLPSPPFLRTHRAFLVNLKNVIEIYPFFNGAYVLKVNDRENSEVQVSRGNAKNLRALLGM</sequence>
<organism evidence="5 7">
    <name type="scientific">Candidatus Chlorohelix allophototropha</name>
    <dbReference type="NCBI Taxonomy" id="3003348"/>
    <lineage>
        <taxon>Bacteria</taxon>
        <taxon>Bacillati</taxon>
        <taxon>Chloroflexota</taxon>
        <taxon>Chloroflexia</taxon>
        <taxon>Candidatus Chloroheliales</taxon>
        <taxon>Candidatus Chloroheliaceae</taxon>
        <taxon>Candidatus Chlorohelix</taxon>
    </lineage>
</organism>
<evidence type="ECO:0000313" key="6">
    <source>
        <dbReference type="EMBL" id="WJW66904.1"/>
    </source>
</evidence>
<keyword evidence="1" id="KW-0597">Phosphoprotein</keyword>
<evidence type="ECO:0000256" key="2">
    <source>
        <dbReference type="SAM" id="MobiDB-lite"/>
    </source>
</evidence>
<dbReference type="Pfam" id="PF00072">
    <property type="entry name" value="Response_reg"/>
    <property type="match status" value="1"/>
</dbReference>
<dbReference type="AlphaFoldDB" id="A0A8T7LVU2"/>
<dbReference type="PANTHER" id="PTHR37299">
    <property type="entry name" value="TRANSCRIPTIONAL REGULATOR-RELATED"/>
    <property type="match status" value="1"/>
</dbReference>
<dbReference type="Pfam" id="PF04397">
    <property type="entry name" value="LytTR"/>
    <property type="match status" value="1"/>
</dbReference>
<proteinExistence type="predicted"/>
<evidence type="ECO:0000256" key="1">
    <source>
        <dbReference type="PROSITE-ProRule" id="PRU00169"/>
    </source>
</evidence>
<dbReference type="GO" id="GO:0003677">
    <property type="term" value="F:DNA binding"/>
    <property type="evidence" value="ECO:0007669"/>
    <property type="project" value="UniProtKB-KW"/>
</dbReference>
<dbReference type="PANTHER" id="PTHR37299:SF1">
    <property type="entry name" value="STAGE 0 SPORULATION PROTEIN A HOMOLOG"/>
    <property type="match status" value="1"/>
</dbReference>
<dbReference type="PROSITE" id="PS50930">
    <property type="entry name" value="HTH_LYTTR"/>
    <property type="match status" value="1"/>
</dbReference>
<evidence type="ECO:0000313" key="5">
    <source>
        <dbReference type="EMBL" id="NWJ45023.1"/>
    </source>
</evidence>
<dbReference type="InterPro" id="IPR007492">
    <property type="entry name" value="LytTR_DNA-bd_dom"/>
</dbReference>
<dbReference type="InterPro" id="IPR046947">
    <property type="entry name" value="LytR-like"/>
</dbReference>
<feature type="modified residue" description="4-aspartylphosphate" evidence="1">
    <location>
        <position position="67"/>
    </location>
</feature>
<evidence type="ECO:0000259" key="4">
    <source>
        <dbReference type="PROSITE" id="PS50930"/>
    </source>
</evidence>
<reference evidence="5 7" key="1">
    <citation type="submission" date="2020-06" db="EMBL/GenBank/DDBJ databases">
        <title>Anoxygenic phototrophic Chloroflexota member uses a Type I reaction center.</title>
        <authorList>
            <person name="Tsuji J.M."/>
            <person name="Shaw N.A."/>
            <person name="Nagashima S."/>
            <person name="Venkiteswaran J."/>
            <person name="Schiff S.L."/>
            <person name="Hanada S."/>
            <person name="Tank M."/>
            <person name="Neufeld J.D."/>
        </authorList>
    </citation>
    <scope>NUCLEOTIDE SEQUENCE [LARGE SCALE GENOMIC DNA]</scope>
    <source>
        <strain evidence="5">L227-S17</strain>
    </source>
</reference>
<dbReference type="Gene3D" id="2.40.50.1020">
    <property type="entry name" value="LytTr DNA-binding domain"/>
    <property type="match status" value="1"/>
</dbReference>
<dbReference type="InterPro" id="IPR001789">
    <property type="entry name" value="Sig_transdc_resp-reg_receiver"/>
</dbReference>
<dbReference type="EMBL" id="JACATZ010000001">
    <property type="protein sequence ID" value="NWJ45023.1"/>
    <property type="molecule type" value="Genomic_DNA"/>
</dbReference>
<evidence type="ECO:0000259" key="3">
    <source>
        <dbReference type="PROSITE" id="PS50110"/>
    </source>
</evidence>
<dbReference type="PROSITE" id="PS50110">
    <property type="entry name" value="RESPONSE_REGULATORY"/>
    <property type="match status" value="1"/>
</dbReference>
<keyword evidence="6" id="KW-0238">DNA-binding</keyword>
<dbReference type="EMBL" id="CP128399">
    <property type="protein sequence ID" value="WJW66904.1"/>
    <property type="molecule type" value="Genomic_DNA"/>
</dbReference>
<feature type="domain" description="HTH LytTR-type" evidence="4">
    <location>
        <begin position="163"/>
        <end position="269"/>
    </location>
</feature>
<evidence type="ECO:0000313" key="7">
    <source>
        <dbReference type="Proteomes" id="UP000521676"/>
    </source>
</evidence>